<evidence type="ECO:0000313" key="2">
    <source>
        <dbReference type="EMBL" id="GKV49281.1"/>
    </source>
</evidence>
<comment type="caution">
    <text evidence="2">The sequence shown here is derived from an EMBL/GenBank/DDBJ whole genome shotgun (WGS) entry which is preliminary data.</text>
</comment>
<keyword evidence="3" id="KW-1185">Reference proteome</keyword>
<protein>
    <submittedName>
        <fullName evidence="2">Uncharacterized protein</fullName>
    </submittedName>
</protein>
<gene>
    <name evidence="2" type="ORF">SLEP1_g56039</name>
</gene>
<dbReference type="Proteomes" id="UP001054252">
    <property type="component" value="Unassembled WGS sequence"/>
</dbReference>
<name>A0AAV5MH69_9ROSI</name>
<proteinExistence type="predicted"/>
<sequence>MIRLSRRHQDFMKQWKFLQIICCTKGIIKVGVGCGMLSDGSYPLPLDGGEREKSSEKKGSRSHRLDATRPARVKFGPGGFNLNL</sequence>
<feature type="compositionally biased region" description="Basic and acidic residues" evidence="1">
    <location>
        <begin position="48"/>
        <end position="69"/>
    </location>
</feature>
<dbReference type="EMBL" id="BPVZ01000292">
    <property type="protein sequence ID" value="GKV49281.1"/>
    <property type="molecule type" value="Genomic_DNA"/>
</dbReference>
<evidence type="ECO:0000313" key="3">
    <source>
        <dbReference type="Proteomes" id="UP001054252"/>
    </source>
</evidence>
<organism evidence="2 3">
    <name type="scientific">Rubroshorea leprosula</name>
    <dbReference type="NCBI Taxonomy" id="152421"/>
    <lineage>
        <taxon>Eukaryota</taxon>
        <taxon>Viridiplantae</taxon>
        <taxon>Streptophyta</taxon>
        <taxon>Embryophyta</taxon>
        <taxon>Tracheophyta</taxon>
        <taxon>Spermatophyta</taxon>
        <taxon>Magnoliopsida</taxon>
        <taxon>eudicotyledons</taxon>
        <taxon>Gunneridae</taxon>
        <taxon>Pentapetalae</taxon>
        <taxon>rosids</taxon>
        <taxon>malvids</taxon>
        <taxon>Malvales</taxon>
        <taxon>Dipterocarpaceae</taxon>
        <taxon>Rubroshorea</taxon>
    </lineage>
</organism>
<accession>A0AAV5MH69</accession>
<reference evidence="2 3" key="1">
    <citation type="journal article" date="2021" name="Commun. Biol.">
        <title>The genome of Shorea leprosula (Dipterocarpaceae) highlights the ecological relevance of drought in aseasonal tropical rainforests.</title>
        <authorList>
            <person name="Ng K.K.S."/>
            <person name="Kobayashi M.J."/>
            <person name="Fawcett J.A."/>
            <person name="Hatakeyama M."/>
            <person name="Paape T."/>
            <person name="Ng C.H."/>
            <person name="Ang C.C."/>
            <person name="Tnah L.H."/>
            <person name="Lee C.T."/>
            <person name="Nishiyama T."/>
            <person name="Sese J."/>
            <person name="O'Brien M.J."/>
            <person name="Copetti D."/>
            <person name="Mohd Noor M.I."/>
            <person name="Ong R.C."/>
            <person name="Putra M."/>
            <person name="Sireger I.Z."/>
            <person name="Indrioko S."/>
            <person name="Kosugi Y."/>
            <person name="Izuno A."/>
            <person name="Isagi Y."/>
            <person name="Lee S.L."/>
            <person name="Shimizu K.K."/>
        </authorList>
    </citation>
    <scope>NUCLEOTIDE SEQUENCE [LARGE SCALE GENOMIC DNA]</scope>
    <source>
        <strain evidence="2">214</strain>
    </source>
</reference>
<feature type="region of interest" description="Disordered" evidence="1">
    <location>
        <begin position="42"/>
        <end position="69"/>
    </location>
</feature>
<dbReference type="AlphaFoldDB" id="A0AAV5MH69"/>
<evidence type="ECO:0000256" key="1">
    <source>
        <dbReference type="SAM" id="MobiDB-lite"/>
    </source>
</evidence>